<keyword evidence="3 10" id="KW-0479">Metal-binding</keyword>
<feature type="binding site" evidence="10">
    <location>
        <position position="298"/>
    </location>
    <ligand>
        <name>substrate</name>
    </ligand>
</feature>
<feature type="binding site" description="in homodimeric partner" evidence="10">
    <location>
        <position position="127"/>
    </location>
    <ligand>
        <name>substrate</name>
    </ligand>
</feature>
<feature type="binding site" evidence="10">
    <location>
        <position position="330"/>
    </location>
    <ligand>
        <name>substrate</name>
    </ligand>
</feature>
<dbReference type="Gene3D" id="3.30.70.150">
    <property type="entry name" value="RuBisCO large subunit, N-terminal domain"/>
    <property type="match status" value="1"/>
</dbReference>
<evidence type="ECO:0000256" key="3">
    <source>
        <dbReference type="ARBA" id="ARBA00022723"/>
    </source>
</evidence>
<evidence type="ECO:0000256" key="10">
    <source>
        <dbReference type="HAMAP-Rule" id="MF_01338"/>
    </source>
</evidence>
<evidence type="ECO:0000256" key="7">
    <source>
        <dbReference type="ARBA" id="ARBA00023239"/>
    </source>
</evidence>
<evidence type="ECO:0000256" key="8">
    <source>
        <dbReference type="ARBA" id="ARBA00023300"/>
    </source>
</evidence>
<evidence type="ECO:0000256" key="9">
    <source>
        <dbReference type="ARBA" id="ARBA00049469"/>
    </source>
</evidence>
<dbReference type="EC" id="4.1.1.39" evidence="10"/>
<keyword evidence="6 10" id="KW-0503">Monooxygenase</keyword>
<comment type="caution">
    <text evidence="10">Lacks conserved residue(s) required for the propagation of feature annotation.</text>
</comment>
<dbReference type="InterPro" id="IPR036422">
    <property type="entry name" value="RuBisCO_lsu_N_sf"/>
</dbReference>
<dbReference type="InterPro" id="IPR017443">
    <property type="entry name" value="RuBisCO_lsu_fd_N"/>
</dbReference>
<proteinExistence type="inferred from homology"/>
<dbReference type="HAMAP" id="MF_01338">
    <property type="entry name" value="RuBisCO_L_type1"/>
    <property type="match status" value="1"/>
</dbReference>
<feature type="binding site" evidence="10">
    <location>
        <position position="181"/>
    </location>
    <ligand>
        <name>substrate</name>
    </ligand>
</feature>
<feature type="binding site" evidence="10">
    <location>
        <position position="177"/>
    </location>
    <ligand>
        <name>substrate</name>
    </ligand>
</feature>
<feature type="modified residue" description="N6-carboxylysine" evidence="10">
    <location>
        <position position="205"/>
    </location>
</feature>
<dbReference type="InterPro" id="IPR020888">
    <property type="entry name" value="RuBisCO_lsuI"/>
</dbReference>
<name>A0ABQ4SPC9_9HYPH</name>
<keyword evidence="7 10" id="KW-0456">Lyase</keyword>
<dbReference type="CDD" id="cd08212">
    <property type="entry name" value="RuBisCO_large_I"/>
    <property type="match status" value="1"/>
</dbReference>
<dbReference type="Pfam" id="PF00016">
    <property type="entry name" value="RuBisCO_large"/>
    <property type="match status" value="1"/>
</dbReference>
<comment type="catalytic activity">
    <reaction evidence="9 10">
        <text>2 (2R)-3-phosphoglycerate + 2 H(+) = D-ribulose 1,5-bisphosphate + CO2 + H2O</text>
        <dbReference type="Rhea" id="RHEA:23124"/>
        <dbReference type="ChEBI" id="CHEBI:15377"/>
        <dbReference type="ChEBI" id="CHEBI:15378"/>
        <dbReference type="ChEBI" id="CHEBI:16526"/>
        <dbReference type="ChEBI" id="CHEBI:57870"/>
        <dbReference type="ChEBI" id="CHEBI:58272"/>
        <dbReference type="EC" id="4.1.1.39"/>
    </reaction>
</comment>
<gene>
    <name evidence="10 13" type="primary">cbbL</name>
    <name evidence="13" type="ORF">GMJLKIPL_5605</name>
</gene>
<dbReference type="Gene3D" id="3.20.20.110">
    <property type="entry name" value="Ribulose bisphosphate carboxylase, large subunit, C-terminal domain"/>
    <property type="match status" value="1"/>
</dbReference>
<comment type="caution">
    <text evidence="13">The sequence shown here is derived from an EMBL/GenBank/DDBJ whole genome shotgun (WGS) entry which is preliminary data.</text>
</comment>
<feature type="site" description="Transition state stabilizer" evidence="10">
    <location>
        <position position="337"/>
    </location>
</feature>
<keyword evidence="8 10" id="KW-0120">Carbon dioxide fixation</keyword>
<dbReference type="PROSITE" id="PS00157">
    <property type="entry name" value="RUBISCO_LARGE"/>
    <property type="match status" value="1"/>
</dbReference>
<dbReference type="InterPro" id="IPR033966">
    <property type="entry name" value="RuBisCO"/>
</dbReference>
<comment type="catalytic activity">
    <reaction evidence="10">
        <text>D-ribulose 1,5-bisphosphate + O2 = 2-phosphoglycolate + (2R)-3-phosphoglycerate + 2 H(+)</text>
        <dbReference type="Rhea" id="RHEA:36631"/>
        <dbReference type="ChEBI" id="CHEBI:15378"/>
        <dbReference type="ChEBI" id="CHEBI:15379"/>
        <dbReference type="ChEBI" id="CHEBI:57870"/>
        <dbReference type="ChEBI" id="CHEBI:58033"/>
        <dbReference type="ChEBI" id="CHEBI:58272"/>
    </reaction>
</comment>
<dbReference type="SUPFAM" id="SSF51649">
    <property type="entry name" value="RuBisCo, C-terminal domain"/>
    <property type="match status" value="1"/>
</dbReference>
<dbReference type="InterPro" id="IPR000685">
    <property type="entry name" value="RuBisCO_lsu_C"/>
</dbReference>
<organism evidence="13 14">
    <name type="scientific">Methylobacterium isbiliense</name>
    <dbReference type="NCBI Taxonomy" id="315478"/>
    <lineage>
        <taxon>Bacteria</taxon>
        <taxon>Pseudomonadati</taxon>
        <taxon>Pseudomonadota</taxon>
        <taxon>Alphaproteobacteria</taxon>
        <taxon>Hyphomicrobiales</taxon>
        <taxon>Methylobacteriaceae</taxon>
        <taxon>Methylobacterium</taxon>
    </lineage>
</organism>
<sequence length="488" mass="53479">MNEQPKSLTVTGKARYAAGVLEYKKMGYWEPDYEPKDTDIIALFRITPQDGVDPVEAAAAVAGESSTATWTVVWTDRLTACEKYRAKAYRVDPVPGADGQYFAYIAYDLDLFEPGSIANLTASIIGNVFGFKPLKALRLEDMRLPVAYVKTFQGPATGVVVERERLNCYGRPLLGATVKPKLGLSGRNYGRVVYEALKGGLDFTKDDENINSQPFMHWRDRFLYCMEAVNKASAATGEVKGTYLNVTAATMEDMYERAEFAAELGSVIVMIDLVIGYTAIQSMAKWARRNNMILHLHRAGHGTYTRQKSHGVSFRVIAKWMRLAGVDHIHAGTVVGKLEGDPATTRGYYDFCLDEFTPQNLQNGVFFDQHWASLNKMMPVASGGIHAGQMHQLIHHLGEDVVLQFGGGTIGHPHGIAAGATANRVALEAMIFARNAGRDFLADGPTILAEAAKTCTPLRQALDTWKGVSFNYASTDTPDFVPTASVSA</sequence>
<feature type="domain" description="Ribulose bisphosphate carboxylase large subunit ferrodoxin-like N-terminal" evidence="12">
    <location>
        <begin position="28"/>
        <end position="148"/>
    </location>
</feature>
<comment type="similarity">
    <text evidence="1 10">Belongs to the RuBisCO large chain family. Type I subfamily.</text>
</comment>
<reference evidence="13" key="2">
    <citation type="submission" date="2021-08" db="EMBL/GenBank/DDBJ databases">
        <authorList>
            <person name="Tani A."/>
            <person name="Ola A."/>
            <person name="Ogura Y."/>
            <person name="Katsura K."/>
            <person name="Hayashi T."/>
        </authorList>
    </citation>
    <scope>NUCLEOTIDE SEQUENCE</scope>
    <source>
        <strain evidence="13">DSM 17168</strain>
    </source>
</reference>
<dbReference type="PANTHER" id="PTHR42704:SF17">
    <property type="entry name" value="RIBULOSE BISPHOSPHATE CARBOXYLASE LARGE CHAIN"/>
    <property type="match status" value="1"/>
</dbReference>
<keyword evidence="5 10" id="KW-0560">Oxidoreductase</keyword>
<comment type="miscellaneous">
    <text evidence="10">The basic functional RuBisCO is composed of a large chain homodimer in a 'head-to-tail' conformation. In form I RuBisCO this homodimer is arranged in a barrel-like tetramer with the small subunits forming a tetrameric 'cap' on each end of the 'barrel'.</text>
</comment>
<evidence type="ECO:0000256" key="4">
    <source>
        <dbReference type="ARBA" id="ARBA00022842"/>
    </source>
</evidence>
<dbReference type="Pfam" id="PF02788">
    <property type="entry name" value="RuBisCO_large_N"/>
    <property type="match status" value="1"/>
</dbReference>
<accession>A0ABQ4SPC9</accession>
<evidence type="ECO:0000259" key="11">
    <source>
        <dbReference type="Pfam" id="PF00016"/>
    </source>
</evidence>
<keyword evidence="4 10" id="KW-0460">Magnesium</keyword>
<feature type="active site" description="Proton acceptor" evidence="10">
    <location>
        <position position="297"/>
    </location>
</feature>
<dbReference type="InterPro" id="IPR036376">
    <property type="entry name" value="RuBisCO_lsu_C_sf"/>
</dbReference>
<feature type="binding site" description="via carbamate group" evidence="10">
    <location>
        <position position="205"/>
    </location>
    <ligand>
        <name>Mg(2+)</name>
        <dbReference type="ChEBI" id="CHEBI:18420"/>
    </ligand>
</feature>
<evidence type="ECO:0000256" key="2">
    <source>
        <dbReference type="ARBA" id="ARBA00022567"/>
    </source>
</evidence>
<keyword evidence="14" id="KW-1185">Reference proteome</keyword>
<dbReference type="InterPro" id="IPR020878">
    <property type="entry name" value="RuBisCo_large_chain_AS"/>
</dbReference>
<feature type="domain" description="Ribulose bisphosphate carboxylase large subunit C-terminal" evidence="11">
    <location>
        <begin position="158"/>
        <end position="465"/>
    </location>
</feature>
<dbReference type="Proteomes" id="UP001055153">
    <property type="component" value="Unassembled WGS sequence"/>
</dbReference>
<dbReference type="EMBL" id="BPQQ01000086">
    <property type="protein sequence ID" value="GJE03648.1"/>
    <property type="molecule type" value="Genomic_DNA"/>
</dbReference>
<dbReference type="NCBIfam" id="NF003252">
    <property type="entry name" value="PRK04208.1"/>
    <property type="match status" value="1"/>
</dbReference>
<dbReference type="SFLD" id="SFLDG00301">
    <property type="entry name" value="RuBisCO-like_proteins"/>
    <property type="match status" value="1"/>
</dbReference>
<feature type="active site" description="Proton acceptor" evidence="10">
    <location>
        <position position="179"/>
    </location>
</feature>
<evidence type="ECO:0000256" key="6">
    <source>
        <dbReference type="ARBA" id="ARBA00023033"/>
    </source>
</evidence>
<dbReference type="RefSeq" id="WP_238241025.1">
    <property type="nucleotide sequence ID" value="NZ_BPQQ01000086.1"/>
</dbReference>
<feature type="binding site" evidence="10">
    <location>
        <position position="207"/>
    </location>
    <ligand>
        <name>Mg(2+)</name>
        <dbReference type="ChEBI" id="CHEBI:18420"/>
    </ligand>
</feature>
<dbReference type="SFLD" id="SFLDS00014">
    <property type="entry name" value="RuBisCO"/>
    <property type="match status" value="1"/>
</dbReference>
<protein>
    <recommendedName>
        <fullName evidence="10">Ribulose bisphosphate carboxylase large chain</fullName>
        <shortName evidence="10">RuBisCO large subunit</shortName>
        <ecNumber evidence="10">4.1.1.39</ecNumber>
    </recommendedName>
</protein>
<comment type="cofactor">
    <cofactor evidence="10">
        <name>Mg(2+)</name>
        <dbReference type="ChEBI" id="CHEBI:18420"/>
    </cofactor>
    <text evidence="10">Binds 1 Mg(2+) ion per subunit.</text>
</comment>
<feature type="binding site" evidence="10">
    <location>
        <position position="382"/>
    </location>
    <ligand>
        <name>substrate</name>
    </ligand>
</feature>
<comment type="subunit">
    <text evidence="10">Heterohexadecamer of 8 large chains and 8 small chains.</text>
</comment>
<reference evidence="13" key="1">
    <citation type="journal article" date="2021" name="Front. Microbiol.">
        <title>Comprehensive Comparative Genomics and Phenotyping of Methylobacterium Species.</title>
        <authorList>
            <person name="Alessa O."/>
            <person name="Ogura Y."/>
            <person name="Fujitani Y."/>
            <person name="Takami H."/>
            <person name="Hayashi T."/>
            <person name="Sahin N."/>
            <person name="Tani A."/>
        </authorList>
    </citation>
    <scope>NUCLEOTIDE SEQUENCE</scope>
    <source>
        <strain evidence="13">DSM 17168</strain>
    </source>
</reference>
<evidence type="ECO:0000259" key="12">
    <source>
        <dbReference type="Pfam" id="PF02788"/>
    </source>
</evidence>
<evidence type="ECO:0000256" key="1">
    <source>
        <dbReference type="ARBA" id="ARBA00006204"/>
    </source>
</evidence>
<keyword evidence="2 10" id="KW-0113">Calvin cycle</keyword>
<comment type="function">
    <text evidence="10">RuBisCO catalyzes two reactions: the carboxylation of D-ribulose 1,5-bisphosphate, the primary event in carbon dioxide fixation, as well as the oxidative fragmentation of the pentose substrate. Both reactions occur simultaneously and in competition at the same active site.</text>
</comment>
<evidence type="ECO:0000256" key="5">
    <source>
        <dbReference type="ARBA" id="ARBA00023002"/>
    </source>
</evidence>
<dbReference type="SUPFAM" id="SSF54966">
    <property type="entry name" value="RuBisCO, large subunit, small (N-terminal) domain"/>
    <property type="match status" value="1"/>
</dbReference>
<dbReference type="PANTHER" id="PTHR42704">
    <property type="entry name" value="RIBULOSE BISPHOSPHATE CARBOXYLASE"/>
    <property type="match status" value="1"/>
</dbReference>
<evidence type="ECO:0000313" key="14">
    <source>
        <dbReference type="Proteomes" id="UP001055153"/>
    </source>
</evidence>
<evidence type="ECO:0000313" key="13">
    <source>
        <dbReference type="EMBL" id="GJE03648.1"/>
    </source>
</evidence>
<feature type="binding site" evidence="10">
    <location>
        <position position="208"/>
    </location>
    <ligand>
        <name>Mg(2+)</name>
        <dbReference type="ChEBI" id="CHEBI:18420"/>
    </ligand>
</feature>
<dbReference type="SFLD" id="SFLDG01052">
    <property type="entry name" value="RuBisCO"/>
    <property type="match status" value="1"/>
</dbReference>